<dbReference type="RefSeq" id="WP_247339775.1">
    <property type="nucleotide sequence ID" value="NZ_CP095550.1"/>
</dbReference>
<proteinExistence type="predicted"/>
<dbReference type="Proteomes" id="UP001597318">
    <property type="component" value="Unassembled WGS sequence"/>
</dbReference>
<dbReference type="Pfam" id="PF11132">
    <property type="entry name" value="SplA"/>
    <property type="match status" value="1"/>
</dbReference>
<evidence type="ECO:0000313" key="1">
    <source>
        <dbReference type="EMBL" id="MFD2216198.1"/>
    </source>
</evidence>
<accession>A0ABW5C1Q3</accession>
<name>A0ABW5C1Q3_9BACI</name>
<gene>
    <name evidence="1" type="ORF">ACFSKK_21220</name>
</gene>
<reference evidence="2" key="1">
    <citation type="journal article" date="2019" name="Int. J. Syst. Evol. Microbiol.">
        <title>The Global Catalogue of Microorganisms (GCM) 10K type strain sequencing project: providing services to taxonomists for standard genome sequencing and annotation.</title>
        <authorList>
            <consortium name="The Broad Institute Genomics Platform"/>
            <consortium name="The Broad Institute Genome Sequencing Center for Infectious Disease"/>
            <person name="Wu L."/>
            <person name="Ma J."/>
        </authorList>
    </citation>
    <scope>NUCLEOTIDE SEQUENCE [LARGE SCALE GENOMIC DNA]</scope>
    <source>
        <strain evidence="2">CGMCC 1.15474</strain>
    </source>
</reference>
<sequence length="53" mass="6018">MDQKEQEFYDNEVFAQAQVVQHPKEKNHTALVLDQSFHLLSGSDLAADDSVNE</sequence>
<organism evidence="1 2">
    <name type="scientific">Metabacillus endolithicus</name>
    <dbReference type="NCBI Taxonomy" id="1535204"/>
    <lineage>
        <taxon>Bacteria</taxon>
        <taxon>Bacillati</taxon>
        <taxon>Bacillota</taxon>
        <taxon>Bacilli</taxon>
        <taxon>Bacillales</taxon>
        <taxon>Bacillaceae</taxon>
        <taxon>Metabacillus</taxon>
    </lineage>
</organism>
<keyword evidence="2" id="KW-1185">Reference proteome</keyword>
<comment type="caution">
    <text evidence="1">The sequence shown here is derived from an EMBL/GenBank/DDBJ whole genome shotgun (WGS) entry which is preliminary data.</text>
</comment>
<dbReference type="EMBL" id="JBHUIK010000006">
    <property type="protein sequence ID" value="MFD2216198.1"/>
    <property type="molecule type" value="Genomic_DNA"/>
</dbReference>
<dbReference type="InterPro" id="IPR022608">
    <property type="entry name" value="Tscrpt_reg_SplA"/>
</dbReference>
<evidence type="ECO:0000313" key="2">
    <source>
        <dbReference type="Proteomes" id="UP001597318"/>
    </source>
</evidence>
<protein>
    <submittedName>
        <fullName evidence="1">Transcriptional regulator SplA domain-containing protein</fullName>
    </submittedName>
</protein>